<name>A0A8H7VCM0_9FUNG</name>
<dbReference type="GO" id="GO:0005634">
    <property type="term" value="C:nucleus"/>
    <property type="evidence" value="ECO:0007669"/>
    <property type="project" value="TreeGrafter"/>
</dbReference>
<proteinExistence type="predicted"/>
<dbReference type="Pfam" id="PF10303">
    <property type="entry name" value="DUF2408"/>
    <property type="match status" value="2"/>
</dbReference>
<dbReference type="PANTHER" id="PTHR28086:SF1">
    <property type="entry name" value="CU(2+) SUPPRESSING AND BLEOMYCIN SENSITIVE PROTEIN 1"/>
    <property type="match status" value="1"/>
</dbReference>
<keyword evidence="2" id="KW-1185">Reference proteome</keyword>
<comment type="caution">
    <text evidence="1">The sequence shown here is derived from an EMBL/GenBank/DDBJ whole genome shotgun (WGS) entry which is preliminary data.</text>
</comment>
<reference evidence="1" key="1">
    <citation type="submission" date="2020-12" db="EMBL/GenBank/DDBJ databases">
        <title>Metabolic potential, ecology and presence of endohyphal bacteria is reflected in genomic diversity of Mucoromycotina.</title>
        <authorList>
            <person name="Muszewska A."/>
            <person name="Okrasinska A."/>
            <person name="Steczkiewicz K."/>
            <person name="Drgas O."/>
            <person name="Orlowska M."/>
            <person name="Perlinska-Lenart U."/>
            <person name="Aleksandrzak-Piekarczyk T."/>
            <person name="Szatraj K."/>
            <person name="Zielenkiewicz U."/>
            <person name="Pilsyk S."/>
            <person name="Malc E."/>
            <person name="Mieczkowski P."/>
            <person name="Kruszewska J.S."/>
            <person name="Biernat P."/>
            <person name="Pawlowska J."/>
        </authorList>
    </citation>
    <scope>NUCLEOTIDE SEQUENCE</scope>
    <source>
        <strain evidence="1">WA0000017839</strain>
    </source>
</reference>
<sequence>ENEQEVSPVLKPLQDELNGIKRELTLLTQKPGGYTADEVSELQEKLQALENSKATLYESKPKGIPVIDELFEQVSDEAEDLKALTDIVSESLIPIVERLKQIKGQLGRLALTHKWTLKETDLRAYHLQLEEIENLKQDGIFKDPASDTIPEGQALINFLLRSCHRIMERMSSESVPVSEALMPVYNQLSTVKRCLLEVSKWGKPDSIRDLYPYQMKLASIDNMRVNGSFSDEEGNIPEGQAICIALLNECYDILHELMTLVETET</sequence>
<evidence type="ECO:0000313" key="2">
    <source>
        <dbReference type="Proteomes" id="UP000603453"/>
    </source>
</evidence>
<dbReference type="OrthoDB" id="2011986at2759"/>
<feature type="non-terminal residue" evidence="1">
    <location>
        <position position="1"/>
    </location>
</feature>
<gene>
    <name evidence="1" type="ORF">INT47_001161</name>
</gene>
<dbReference type="Proteomes" id="UP000603453">
    <property type="component" value="Unassembled WGS sequence"/>
</dbReference>
<dbReference type="EMBL" id="JAEPRD010000002">
    <property type="protein sequence ID" value="KAG2213892.1"/>
    <property type="molecule type" value="Genomic_DNA"/>
</dbReference>
<dbReference type="InterPro" id="IPR018810">
    <property type="entry name" value="UPF0662"/>
</dbReference>
<accession>A0A8H7VCM0</accession>
<evidence type="ECO:0000313" key="1">
    <source>
        <dbReference type="EMBL" id="KAG2213892.1"/>
    </source>
</evidence>
<organism evidence="1 2">
    <name type="scientific">Mucor saturninus</name>
    <dbReference type="NCBI Taxonomy" id="64648"/>
    <lineage>
        <taxon>Eukaryota</taxon>
        <taxon>Fungi</taxon>
        <taxon>Fungi incertae sedis</taxon>
        <taxon>Mucoromycota</taxon>
        <taxon>Mucoromycotina</taxon>
        <taxon>Mucoromycetes</taxon>
        <taxon>Mucorales</taxon>
        <taxon>Mucorineae</taxon>
        <taxon>Mucoraceae</taxon>
        <taxon>Mucor</taxon>
    </lineage>
</organism>
<protein>
    <submittedName>
        <fullName evidence="1">Uncharacterized protein</fullName>
    </submittedName>
</protein>
<dbReference type="GO" id="GO:0005737">
    <property type="term" value="C:cytoplasm"/>
    <property type="evidence" value="ECO:0007669"/>
    <property type="project" value="TreeGrafter"/>
</dbReference>
<dbReference type="PANTHER" id="PTHR28086">
    <property type="entry name" value="UPF0662 PROTEIN YPL260W"/>
    <property type="match status" value="1"/>
</dbReference>
<dbReference type="AlphaFoldDB" id="A0A8H7VCM0"/>